<evidence type="ECO:0000313" key="9">
    <source>
        <dbReference type="EMBL" id="MDV6311140.1"/>
    </source>
</evidence>
<dbReference type="RefSeq" id="WP_006437414.1">
    <property type="nucleotide sequence ID" value="NZ_CP091855.1"/>
</dbReference>
<dbReference type="AlphaFoldDB" id="A0AAE4R6B8"/>
<dbReference type="PANTHER" id="PTHR43738">
    <property type="entry name" value="ABC TRANSPORTER, MEMBRANE PROTEIN"/>
    <property type="match status" value="1"/>
</dbReference>
<organism evidence="9 10">
    <name type="scientific">Gordonia amicalis</name>
    <dbReference type="NCBI Taxonomy" id="89053"/>
    <lineage>
        <taxon>Bacteria</taxon>
        <taxon>Bacillati</taxon>
        <taxon>Actinomycetota</taxon>
        <taxon>Actinomycetes</taxon>
        <taxon>Mycobacteriales</taxon>
        <taxon>Gordoniaceae</taxon>
        <taxon>Gordonia</taxon>
    </lineage>
</organism>
<keyword evidence="4 7" id="KW-0812">Transmembrane</keyword>
<evidence type="ECO:0000256" key="3">
    <source>
        <dbReference type="ARBA" id="ARBA00022475"/>
    </source>
</evidence>
<dbReference type="InterPro" id="IPR003838">
    <property type="entry name" value="ABC3_permease_C"/>
</dbReference>
<evidence type="ECO:0000313" key="10">
    <source>
        <dbReference type="Proteomes" id="UP001185922"/>
    </source>
</evidence>
<feature type="transmembrane region" description="Helical" evidence="7">
    <location>
        <begin position="258"/>
        <end position="277"/>
    </location>
</feature>
<dbReference type="EMBL" id="JAWLKH010000003">
    <property type="protein sequence ID" value="MDV6311140.1"/>
    <property type="molecule type" value="Genomic_DNA"/>
</dbReference>
<evidence type="ECO:0000256" key="5">
    <source>
        <dbReference type="ARBA" id="ARBA00022989"/>
    </source>
</evidence>
<name>A0AAE4R6B8_9ACTN</name>
<feature type="transmembrane region" description="Helical" evidence="7">
    <location>
        <begin position="305"/>
        <end position="327"/>
    </location>
</feature>
<feature type="transmembrane region" description="Helical" evidence="7">
    <location>
        <begin position="339"/>
        <end position="360"/>
    </location>
</feature>
<evidence type="ECO:0000256" key="4">
    <source>
        <dbReference type="ARBA" id="ARBA00022692"/>
    </source>
</evidence>
<keyword evidence="3" id="KW-1003">Cell membrane</keyword>
<proteinExistence type="predicted"/>
<evidence type="ECO:0000256" key="7">
    <source>
        <dbReference type="SAM" id="Phobius"/>
    </source>
</evidence>
<dbReference type="Pfam" id="PF02687">
    <property type="entry name" value="FtsX"/>
    <property type="match status" value="1"/>
</dbReference>
<evidence type="ECO:0000256" key="6">
    <source>
        <dbReference type="ARBA" id="ARBA00023136"/>
    </source>
</evidence>
<dbReference type="Proteomes" id="UP001185922">
    <property type="component" value="Unassembled WGS sequence"/>
</dbReference>
<keyword evidence="6 7" id="KW-0472">Membrane</keyword>
<comment type="subcellular location">
    <subcellularLocation>
        <location evidence="1">Cell membrane</location>
        <topology evidence="1">Multi-pass membrane protein</topology>
    </subcellularLocation>
</comment>
<evidence type="ECO:0000256" key="2">
    <source>
        <dbReference type="ARBA" id="ARBA00022448"/>
    </source>
</evidence>
<accession>A0AAE4R6B8</accession>
<dbReference type="GeneID" id="77174032"/>
<dbReference type="InterPro" id="IPR051125">
    <property type="entry name" value="ABC-4/HrtB_transporter"/>
</dbReference>
<protein>
    <submittedName>
        <fullName evidence="9">ABC transporter permease</fullName>
    </submittedName>
</protein>
<dbReference type="PANTHER" id="PTHR43738:SF1">
    <property type="entry name" value="HEMIN TRANSPORT SYSTEM PERMEASE PROTEIN HRTB-RELATED"/>
    <property type="match status" value="1"/>
</dbReference>
<evidence type="ECO:0000259" key="8">
    <source>
        <dbReference type="Pfam" id="PF02687"/>
    </source>
</evidence>
<comment type="caution">
    <text evidence="9">The sequence shown here is derived from an EMBL/GenBank/DDBJ whole genome shotgun (WGS) entry which is preliminary data.</text>
</comment>
<feature type="domain" description="ABC3 transporter permease C-terminal" evidence="8">
    <location>
        <begin position="258"/>
        <end position="367"/>
    </location>
</feature>
<gene>
    <name evidence="9" type="ORF">R3Q15_04380</name>
</gene>
<keyword evidence="5 7" id="KW-1133">Transmembrane helix</keyword>
<dbReference type="GO" id="GO:0005886">
    <property type="term" value="C:plasma membrane"/>
    <property type="evidence" value="ECO:0007669"/>
    <property type="project" value="UniProtKB-SubCell"/>
</dbReference>
<evidence type="ECO:0000256" key="1">
    <source>
        <dbReference type="ARBA" id="ARBA00004651"/>
    </source>
</evidence>
<keyword evidence="2" id="KW-0813">Transport</keyword>
<feature type="transmembrane region" description="Helical" evidence="7">
    <location>
        <begin position="15"/>
        <end position="40"/>
    </location>
</feature>
<reference evidence="9" key="1">
    <citation type="submission" date="2023-10" db="EMBL/GenBank/DDBJ databases">
        <title>Development of a sustainable strategy for remediation of hydrocarbon-contaminated territories based on the waste exchange concept.</title>
        <authorList>
            <person name="Krivoruchko A."/>
        </authorList>
    </citation>
    <scope>NUCLEOTIDE SEQUENCE</scope>
    <source>
        <strain evidence="9">IEGM 1279</strain>
    </source>
</reference>
<sequence>MFLALRELSFARGRFALMGSVVALIAILMVLLSGLSVGLVNDGVSGLKKLPVTSFAFQKDVATDSAFSRSLVPTSAVEKWAQQPEVEDAAPFGNTLINGRTNTGVDIDLALFGVEPNTFVNPAAADGDSLSGAPGELVISETAAEDGLAIGDTVTVEPLGTQLRVVGILDGQSTFGHVDVAYVPLGTWQEIGAGSRPGEPVPPRVYEDITAVAVQAGNGVDLAAGDAAANTTSLTLDESFGASPGYTAETSTLTLIEAFLYAISALVVGAFFTVWTIQRRQQIAVMRAMGASTGYLLRDSLMQSFILLLVSAGVGIGIGVGLGAAIGSTPMPFALETGSVAGAGALLVLFGMIGAAVAVLRITRVDPLTALGGNR</sequence>